<evidence type="ECO:0008006" key="7">
    <source>
        <dbReference type="Google" id="ProtNLM"/>
    </source>
</evidence>
<keyword evidence="4" id="KW-0255">Endonuclease</keyword>
<dbReference type="InterPro" id="IPR007581">
    <property type="entry name" value="Endonuclease-V"/>
</dbReference>
<evidence type="ECO:0000256" key="3">
    <source>
        <dbReference type="ARBA" id="ARBA00022722"/>
    </source>
</evidence>
<keyword evidence="2" id="KW-0963">Cytoplasm</keyword>
<reference evidence="6" key="1">
    <citation type="journal article" date="2014" name="Front. Microbiol.">
        <title>High frequency of phylogenetically diverse reductive dehalogenase-homologous genes in deep subseafloor sedimentary metagenomes.</title>
        <authorList>
            <person name="Kawai M."/>
            <person name="Futagami T."/>
            <person name="Toyoda A."/>
            <person name="Takaki Y."/>
            <person name="Nishi S."/>
            <person name="Hori S."/>
            <person name="Arai W."/>
            <person name="Tsubouchi T."/>
            <person name="Morono Y."/>
            <person name="Uchiyama I."/>
            <person name="Ito T."/>
            <person name="Fujiyama A."/>
            <person name="Inagaki F."/>
            <person name="Takami H."/>
        </authorList>
    </citation>
    <scope>NUCLEOTIDE SEQUENCE</scope>
    <source>
        <strain evidence="6">Expedition CK06-06</strain>
    </source>
</reference>
<comment type="subcellular location">
    <subcellularLocation>
        <location evidence="1">Cytoplasm</location>
    </subcellularLocation>
</comment>
<evidence type="ECO:0000256" key="1">
    <source>
        <dbReference type="ARBA" id="ARBA00004496"/>
    </source>
</evidence>
<keyword evidence="3" id="KW-0540">Nuclease</keyword>
<dbReference type="EMBL" id="BARW01005567">
    <property type="protein sequence ID" value="GAI80805.1"/>
    <property type="molecule type" value="Genomic_DNA"/>
</dbReference>
<accession>X1SZM8</accession>
<dbReference type="GO" id="GO:0006281">
    <property type="term" value="P:DNA repair"/>
    <property type="evidence" value="ECO:0007669"/>
    <property type="project" value="InterPro"/>
</dbReference>
<evidence type="ECO:0000256" key="4">
    <source>
        <dbReference type="ARBA" id="ARBA00022759"/>
    </source>
</evidence>
<dbReference type="PANTHER" id="PTHR28511:SF1">
    <property type="entry name" value="ENDONUCLEASE V"/>
    <property type="match status" value="1"/>
</dbReference>
<evidence type="ECO:0000256" key="2">
    <source>
        <dbReference type="ARBA" id="ARBA00022490"/>
    </source>
</evidence>
<keyword evidence="5" id="KW-0378">Hydrolase</keyword>
<dbReference type="AlphaFoldDB" id="X1SZM8"/>
<protein>
    <recommendedName>
        <fullName evidence="7">Endonuclease V</fullName>
    </recommendedName>
</protein>
<dbReference type="GO" id="GO:0003727">
    <property type="term" value="F:single-stranded RNA binding"/>
    <property type="evidence" value="ECO:0007669"/>
    <property type="project" value="TreeGrafter"/>
</dbReference>
<dbReference type="GO" id="GO:0016891">
    <property type="term" value="F:RNA endonuclease activity producing 5'-phosphomonoesters, hydrolytic mechanism"/>
    <property type="evidence" value="ECO:0007669"/>
    <property type="project" value="TreeGrafter"/>
</dbReference>
<dbReference type="Pfam" id="PF04493">
    <property type="entry name" value="Endonuclease_5"/>
    <property type="match status" value="1"/>
</dbReference>
<sequence length="100" mass="11284">MRIEEFEKGQVELARKIILEDGFSKIDTIAGVDQAFVNNRIVSAIVVCDAERIDIIEKEYVILNATFEYIPGLLCFREGPAITSTIDRRTAKLLNSLPVR</sequence>
<evidence type="ECO:0000313" key="6">
    <source>
        <dbReference type="EMBL" id="GAI80805.1"/>
    </source>
</evidence>
<gene>
    <name evidence="6" type="ORF">S12H4_12021</name>
</gene>
<dbReference type="PANTHER" id="PTHR28511">
    <property type="entry name" value="ENDONUCLEASE V"/>
    <property type="match status" value="1"/>
</dbReference>
<proteinExistence type="predicted"/>
<organism evidence="6">
    <name type="scientific">marine sediment metagenome</name>
    <dbReference type="NCBI Taxonomy" id="412755"/>
    <lineage>
        <taxon>unclassified sequences</taxon>
        <taxon>metagenomes</taxon>
        <taxon>ecological metagenomes</taxon>
    </lineage>
</organism>
<evidence type="ECO:0000256" key="5">
    <source>
        <dbReference type="ARBA" id="ARBA00022801"/>
    </source>
</evidence>
<name>X1SZM8_9ZZZZ</name>
<comment type="caution">
    <text evidence="6">The sequence shown here is derived from an EMBL/GenBank/DDBJ whole genome shotgun (WGS) entry which is preliminary data.</text>
</comment>
<dbReference type="GO" id="GO:0005737">
    <property type="term" value="C:cytoplasm"/>
    <property type="evidence" value="ECO:0007669"/>
    <property type="project" value="UniProtKB-SubCell"/>
</dbReference>
<dbReference type="Gene3D" id="3.30.2170.10">
    <property type="entry name" value="archaeoglobus fulgidus dsm 4304 superfamily"/>
    <property type="match status" value="1"/>
</dbReference>